<evidence type="ECO:0000256" key="3">
    <source>
        <dbReference type="ARBA" id="ARBA00022448"/>
    </source>
</evidence>
<dbReference type="InterPro" id="IPR001508">
    <property type="entry name" value="Iono_Glu_rcpt_met"/>
</dbReference>
<evidence type="ECO:0000256" key="6">
    <source>
        <dbReference type="ARBA" id="ARBA00022989"/>
    </source>
</evidence>
<reference evidence="21" key="1">
    <citation type="journal article" date="2023" name="G3 (Bethesda)">
        <title>Whole genome assemblies of Zophobas morio and Tenebrio molitor.</title>
        <authorList>
            <person name="Kaur S."/>
            <person name="Stinson S.A."/>
            <person name="diCenzo G.C."/>
        </authorList>
    </citation>
    <scope>NUCLEOTIDE SEQUENCE</scope>
    <source>
        <strain evidence="21">QUZm001</strain>
    </source>
</reference>
<keyword evidence="12" id="KW-0628">Postsynaptic cell membrane</keyword>
<dbReference type="InterPro" id="IPR001320">
    <property type="entry name" value="Iontro_rcpt_C"/>
</dbReference>
<evidence type="ECO:0000256" key="4">
    <source>
        <dbReference type="ARBA" id="ARBA00022475"/>
    </source>
</evidence>
<keyword evidence="18" id="KW-1015">Disulfide bond</keyword>
<comment type="caution">
    <text evidence="21">The sequence shown here is derived from an EMBL/GenBank/DDBJ whole genome shotgun (WGS) entry which is preliminary data.</text>
</comment>
<dbReference type="GO" id="GO:0038023">
    <property type="term" value="F:signaling receptor activity"/>
    <property type="evidence" value="ECO:0007669"/>
    <property type="project" value="InterPro"/>
</dbReference>
<feature type="domain" description="Ionotropic glutamate receptor C-terminal" evidence="20">
    <location>
        <begin position="274"/>
        <end position="501"/>
    </location>
</feature>
<dbReference type="Pfam" id="PF01094">
    <property type="entry name" value="ANF_receptor"/>
    <property type="match status" value="1"/>
</dbReference>
<evidence type="ECO:0000256" key="11">
    <source>
        <dbReference type="ARBA" id="ARBA00023180"/>
    </source>
</evidence>
<keyword evidence="4" id="KW-1003">Cell membrane</keyword>
<feature type="transmembrane region" description="Helical" evidence="19">
    <location>
        <begin position="523"/>
        <end position="550"/>
    </location>
</feature>
<evidence type="ECO:0000256" key="13">
    <source>
        <dbReference type="ARBA" id="ARBA00023286"/>
    </source>
</evidence>
<dbReference type="SMART" id="SM00079">
    <property type="entry name" value="PBPe"/>
    <property type="match status" value="1"/>
</dbReference>
<keyword evidence="14" id="KW-0407">Ion channel</keyword>
<organism evidence="21 22">
    <name type="scientific">Zophobas morio</name>
    <dbReference type="NCBI Taxonomy" id="2755281"/>
    <lineage>
        <taxon>Eukaryota</taxon>
        <taxon>Metazoa</taxon>
        <taxon>Ecdysozoa</taxon>
        <taxon>Arthropoda</taxon>
        <taxon>Hexapoda</taxon>
        <taxon>Insecta</taxon>
        <taxon>Pterygota</taxon>
        <taxon>Neoptera</taxon>
        <taxon>Endopterygota</taxon>
        <taxon>Coleoptera</taxon>
        <taxon>Polyphaga</taxon>
        <taxon>Cucujiformia</taxon>
        <taxon>Tenebrionidae</taxon>
        <taxon>Zophobas</taxon>
    </lineage>
</organism>
<dbReference type="PANTHER" id="PTHR18966">
    <property type="entry name" value="IONOTROPIC GLUTAMATE RECEPTOR"/>
    <property type="match status" value="1"/>
</dbReference>
<feature type="site" description="Crucial to convey clamshell closure to channel opening" evidence="17">
    <location>
        <position position="366"/>
    </location>
</feature>
<dbReference type="InterPro" id="IPR001828">
    <property type="entry name" value="ANF_lig-bd_rcpt"/>
</dbReference>
<feature type="site" description="Interaction with the cone snail toxin Con-ikot-ikot" evidence="17">
    <location>
        <position position="393"/>
    </location>
</feature>
<evidence type="ECO:0000256" key="17">
    <source>
        <dbReference type="PIRSR" id="PIRSR601508-2"/>
    </source>
</evidence>
<dbReference type="InterPro" id="IPR028082">
    <property type="entry name" value="Peripla_BP_I"/>
</dbReference>
<dbReference type="Pfam" id="PF00060">
    <property type="entry name" value="Lig_chan"/>
    <property type="match status" value="1"/>
</dbReference>
<evidence type="ECO:0000256" key="5">
    <source>
        <dbReference type="ARBA" id="ARBA00022692"/>
    </source>
</evidence>
<feature type="transmembrane region" description="Helical" evidence="19">
    <location>
        <begin position="337"/>
        <end position="357"/>
    </location>
</feature>
<dbReference type="Proteomes" id="UP001168821">
    <property type="component" value="Unassembled WGS sequence"/>
</dbReference>
<evidence type="ECO:0000256" key="18">
    <source>
        <dbReference type="PIRSR" id="PIRSR601508-3"/>
    </source>
</evidence>
<evidence type="ECO:0000313" key="22">
    <source>
        <dbReference type="Proteomes" id="UP001168821"/>
    </source>
</evidence>
<dbReference type="SUPFAM" id="SSF53822">
    <property type="entry name" value="Periplasmic binding protein-like I"/>
    <property type="match status" value="1"/>
</dbReference>
<keyword evidence="13" id="KW-1071">Ligand-gated ion channel</keyword>
<evidence type="ECO:0000256" key="7">
    <source>
        <dbReference type="ARBA" id="ARBA00023018"/>
    </source>
</evidence>
<dbReference type="SUPFAM" id="SSF53850">
    <property type="entry name" value="Periplasmic binding protein-like II"/>
    <property type="match status" value="1"/>
</dbReference>
<keyword evidence="3" id="KW-0813">Transport</keyword>
<evidence type="ECO:0000256" key="16">
    <source>
        <dbReference type="PIRSR" id="PIRSR601508-1"/>
    </source>
</evidence>
<evidence type="ECO:0000259" key="20">
    <source>
        <dbReference type="SMART" id="SM00079"/>
    </source>
</evidence>
<keyword evidence="11" id="KW-0325">Glycoprotein</keyword>
<keyword evidence="22" id="KW-1185">Reference proteome</keyword>
<keyword evidence="9 19" id="KW-0472">Membrane</keyword>
<dbReference type="Gene3D" id="3.40.190.10">
    <property type="entry name" value="Periplasmic binding protein-like II"/>
    <property type="match status" value="1"/>
</dbReference>
<dbReference type="GO" id="GO:0045211">
    <property type="term" value="C:postsynaptic membrane"/>
    <property type="evidence" value="ECO:0007669"/>
    <property type="project" value="UniProtKB-SubCell"/>
</dbReference>
<gene>
    <name evidence="21" type="ORF">Zmor_000059</name>
</gene>
<accession>A0AA38J3K8</accession>
<keyword evidence="5 19" id="KW-0812">Transmembrane</keyword>
<evidence type="ECO:0000256" key="9">
    <source>
        <dbReference type="ARBA" id="ARBA00023136"/>
    </source>
</evidence>
<evidence type="ECO:0000256" key="2">
    <source>
        <dbReference type="ARBA" id="ARBA00008685"/>
    </source>
</evidence>
<keyword evidence="10" id="KW-0675">Receptor</keyword>
<dbReference type="AlphaFoldDB" id="A0AA38J3K8"/>
<comment type="similarity">
    <text evidence="2">Belongs to the glutamate-gated ion channel (TC 1.A.10.1) family.</text>
</comment>
<dbReference type="InterPro" id="IPR015683">
    <property type="entry name" value="Ionotropic_Glu_rcpt"/>
</dbReference>
<feature type="disulfide bond" evidence="18">
    <location>
        <begin position="450"/>
        <end position="508"/>
    </location>
</feature>
<evidence type="ECO:0000313" key="21">
    <source>
        <dbReference type="EMBL" id="KAJ3664497.1"/>
    </source>
</evidence>
<dbReference type="Gene3D" id="3.40.50.2300">
    <property type="match status" value="2"/>
</dbReference>
<dbReference type="PRINTS" id="PR00177">
    <property type="entry name" value="NMDARECEPTOR"/>
</dbReference>
<dbReference type="EMBL" id="JALNTZ010000001">
    <property type="protein sequence ID" value="KAJ3664497.1"/>
    <property type="molecule type" value="Genomic_DNA"/>
</dbReference>
<evidence type="ECO:0000256" key="15">
    <source>
        <dbReference type="ARBA" id="ARBA00034100"/>
    </source>
</evidence>
<dbReference type="GO" id="GO:0015276">
    <property type="term" value="F:ligand-gated monoatomic ion channel activity"/>
    <property type="evidence" value="ECO:0007669"/>
    <property type="project" value="InterPro"/>
</dbReference>
<evidence type="ECO:0000256" key="19">
    <source>
        <dbReference type="SAM" id="Phobius"/>
    </source>
</evidence>
<keyword evidence="6 19" id="KW-1133">Transmembrane helix</keyword>
<evidence type="ECO:0000256" key="10">
    <source>
        <dbReference type="ARBA" id="ARBA00023170"/>
    </source>
</evidence>
<keyword evidence="8" id="KW-0406">Ion transport</keyword>
<name>A0AA38J3K8_9CUCU</name>
<protein>
    <recommendedName>
        <fullName evidence="20">Ionotropic glutamate receptor C-terminal domain-containing protein</fullName>
    </recommendedName>
</protein>
<comment type="subcellular location">
    <subcellularLocation>
        <location evidence="1">Cell membrane</location>
        <topology evidence="1">Multi-pass membrane protein</topology>
    </subcellularLocation>
    <subcellularLocation>
        <location evidence="15">Postsynaptic cell membrane</location>
    </subcellularLocation>
</comment>
<evidence type="ECO:0000256" key="12">
    <source>
        <dbReference type="ARBA" id="ARBA00023257"/>
    </source>
</evidence>
<feature type="site" description="Interaction with the cone snail toxin Con-ikot-ikot" evidence="17">
    <location>
        <position position="484"/>
    </location>
</feature>
<feature type="binding site" evidence="16">
    <location>
        <position position="388"/>
    </location>
    <ligand>
        <name>L-glutamate</name>
        <dbReference type="ChEBI" id="CHEBI:29985"/>
    </ligand>
</feature>
<evidence type="ECO:0000256" key="14">
    <source>
        <dbReference type="ARBA" id="ARBA00023303"/>
    </source>
</evidence>
<evidence type="ECO:0000256" key="8">
    <source>
        <dbReference type="ARBA" id="ARBA00023065"/>
    </source>
</evidence>
<evidence type="ECO:0000256" key="1">
    <source>
        <dbReference type="ARBA" id="ARBA00004651"/>
    </source>
</evidence>
<keyword evidence="7" id="KW-0770">Synapse</keyword>
<sequence length="591" mass="67042">MKCLFIFSWNFIPYSNVKYSSGLFLLLVVLPVITAAYKTKQINVAFFIDEDEPLDELAIKSSANFINYYAATQYFLNPLIYKIKRNEISEVGNIACGMLEKGVAAIFGPEQAEANEIIQSVSLSLEIPQFQTFWNPNFATFSDLAKSDKPMRTHEVFNFNLHPSPKTLSRAFATLVRENDWKSYTIIYESDDGLVRVQEVLKAQNPNNPPVMYRKLGPGPDHRPILKEIVASGALQIVLDCDVEHTVDILLQAKEVKLFEEYHTYLLTSLDAYTIDFSSLGEIKTNVSIVRMLEPKMVDKVISNWELVDMEKRLKIPSKQIKVSGSGGISTRMVTGMWWFFTLIMISCYTANLAAFLTQERMGPTIKSAEDLAAQTKIKYGCVKDGATAAFFRDTNVTTYHKMWVSMETAEPSVFETTNDDGVKRVISSKGSYAFLMESSSIEYEIEKHCELVQVGNRLDTKGYGIAMPTNAPYRTSINQAILKMQEMGTLQRLKKKWWKERNKANTCEREKKDKDSANELSLAHVGGVFVVLTGGMCIAMIISVCEFLWHVRKIAVSQHLRLKEVFLKELRFAMDIWCRQKPANPAAVYT</sequence>
<feature type="binding site" evidence="16">
    <location>
        <position position="438"/>
    </location>
    <ligand>
        <name>L-glutamate</name>
        <dbReference type="ChEBI" id="CHEBI:29985"/>
    </ligand>
</feature>
<proteinExistence type="inferred from homology"/>
<dbReference type="FunFam" id="3.40.190.10:FF:000061">
    <property type="entry name" value="Glutamate receptor, ionotropic kainate"/>
    <property type="match status" value="1"/>
</dbReference>